<keyword evidence="1" id="KW-1133">Transmembrane helix</keyword>
<keyword evidence="1" id="KW-0812">Transmembrane</keyword>
<feature type="transmembrane region" description="Helical" evidence="1">
    <location>
        <begin position="6"/>
        <end position="24"/>
    </location>
</feature>
<dbReference type="KEGG" id="vg:8684119"/>
<reference evidence="3" key="1">
    <citation type="submission" date="2009-07" db="EMBL/GenBank/DDBJ databases">
        <authorList>
            <person name="Kropinski A.M."/>
            <person name="Villegas A."/>
            <person name="Lingohr E.J."/>
        </authorList>
    </citation>
    <scope>NUCLEOTIDE SEQUENCE [LARGE SCALE GENOMIC DNA]</scope>
</reference>
<evidence type="ECO:0000313" key="3">
    <source>
        <dbReference type="Proteomes" id="UP000008986"/>
    </source>
</evidence>
<keyword evidence="3" id="KW-1185">Reference proteome</keyword>
<sequence>MIITVILLLGCGSWFAFNGVSLLFNHSGDASTIRGFFYMFLGIIMLIAGGIQAKQSYINMCGGWA</sequence>
<name>C9DGE2_BPW14</name>
<protein>
    <submittedName>
        <fullName evidence="2">Uncharacterized protein</fullName>
    </submittedName>
</protein>
<dbReference type="Proteomes" id="UP000008986">
    <property type="component" value="Segment"/>
</dbReference>
<keyword evidence="1" id="KW-0472">Membrane</keyword>
<evidence type="ECO:0000256" key="1">
    <source>
        <dbReference type="SAM" id="Phobius"/>
    </source>
</evidence>
<accession>C9DGE2</accession>
<organism evidence="2 3">
    <name type="scientific">Delftia phage PhiW-14</name>
    <name type="common">Deftia acidovorans bacteriophage phiW-14</name>
    <dbReference type="NCBI Taxonomy" id="665032"/>
    <lineage>
        <taxon>Viruses</taxon>
        <taxon>Duplodnaviria</taxon>
        <taxon>Heunggongvirae</taxon>
        <taxon>Uroviricota</taxon>
        <taxon>Caudoviricetes</taxon>
        <taxon>Ionavirus</taxon>
        <taxon>Ionavirus W14</taxon>
    </lineage>
</organism>
<dbReference type="EMBL" id="GQ357915">
    <property type="protein sequence ID" value="ACV50193.1"/>
    <property type="molecule type" value="Genomic_DNA"/>
</dbReference>
<organismHost>
    <name type="scientific">Delftia acidovorans</name>
    <name type="common">Pseudomonas acidovorans</name>
    <name type="synonym">Comamonas acidovorans</name>
    <dbReference type="NCBI Taxonomy" id="80866"/>
</organismHost>
<dbReference type="RefSeq" id="YP_003359025.1">
    <property type="nucleotide sequence ID" value="NC_013697.1"/>
</dbReference>
<gene>
    <name evidence="2" type="primary">171</name>
</gene>
<dbReference type="GeneID" id="8684119"/>
<feature type="transmembrane region" description="Helical" evidence="1">
    <location>
        <begin position="36"/>
        <end position="53"/>
    </location>
</feature>
<proteinExistence type="predicted"/>
<evidence type="ECO:0000313" key="2">
    <source>
        <dbReference type="EMBL" id="ACV50193.1"/>
    </source>
</evidence>